<proteinExistence type="predicted"/>
<organism evidence="1 2">
    <name type="scientific">Smallanthus sonchifolius</name>
    <dbReference type="NCBI Taxonomy" id="185202"/>
    <lineage>
        <taxon>Eukaryota</taxon>
        <taxon>Viridiplantae</taxon>
        <taxon>Streptophyta</taxon>
        <taxon>Embryophyta</taxon>
        <taxon>Tracheophyta</taxon>
        <taxon>Spermatophyta</taxon>
        <taxon>Magnoliopsida</taxon>
        <taxon>eudicotyledons</taxon>
        <taxon>Gunneridae</taxon>
        <taxon>Pentapetalae</taxon>
        <taxon>asterids</taxon>
        <taxon>campanulids</taxon>
        <taxon>Asterales</taxon>
        <taxon>Asteraceae</taxon>
        <taxon>Asteroideae</taxon>
        <taxon>Heliantheae alliance</taxon>
        <taxon>Millerieae</taxon>
        <taxon>Smallanthus</taxon>
    </lineage>
</organism>
<sequence>MKGFKRPRTNEITKKIKNKRTRRNHGEDDTVLDNPASPSISSEKLSNIALEDKQEEVPVYKEPTMYDNLLKTPGLVSESIADAYKRRQRVEEGKSDPDEDKDVFGNDSESGDLDPNDLQGASDDDEEDQDDEASDKDREEEMTGNGHPIAKESESSSSFSAHLDYKLLKEEVENLATKKGKYKWGVYAANCKWVATREPRVEDSYTSSPYGLNMKLYDHWLNNYKASGGHDLHSSRQRSFFSLCNSYRDILHHNKKPFYLKGREEDSSIMDAYLLHSLNHVFRTRNLVTKNDKMLAKHKESKGEDVLNSENFLDQGFTRPKVLILLPIASIAFRVINRLIQLTSEGHKVNVDHIGRFSGEFGSRQSESLIKSKPLDYKALFGGNNKDFMIGIKFTK</sequence>
<dbReference type="Proteomes" id="UP001056120">
    <property type="component" value="Linkage Group LG20"/>
</dbReference>
<dbReference type="EMBL" id="CM042037">
    <property type="protein sequence ID" value="KAI3741879.1"/>
    <property type="molecule type" value="Genomic_DNA"/>
</dbReference>
<evidence type="ECO:0000313" key="2">
    <source>
        <dbReference type="Proteomes" id="UP001056120"/>
    </source>
</evidence>
<gene>
    <name evidence="1" type="ORF">L1987_59557</name>
</gene>
<reference evidence="1 2" key="2">
    <citation type="journal article" date="2022" name="Mol. Ecol. Resour.">
        <title>The genomes of chicory, endive, great burdock and yacon provide insights into Asteraceae paleo-polyploidization history and plant inulin production.</title>
        <authorList>
            <person name="Fan W."/>
            <person name="Wang S."/>
            <person name="Wang H."/>
            <person name="Wang A."/>
            <person name="Jiang F."/>
            <person name="Liu H."/>
            <person name="Zhao H."/>
            <person name="Xu D."/>
            <person name="Zhang Y."/>
        </authorList>
    </citation>
    <scope>NUCLEOTIDE SEQUENCE [LARGE SCALE GENOMIC DNA]</scope>
    <source>
        <strain evidence="2">cv. Yunnan</strain>
        <tissue evidence="1">Leaves</tissue>
    </source>
</reference>
<evidence type="ECO:0000313" key="1">
    <source>
        <dbReference type="EMBL" id="KAI3741879.1"/>
    </source>
</evidence>
<comment type="caution">
    <text evidence="1">The sequence shown here is derived from an EMBL/GenBank/DDBJ whole genome shotgun (WGS) entry which is preliminary data.</text>
</comment>
<keyword evidence="2" id="KW-1185">Reference proteome</keyword>
<reference evidence="2" key="1">
    <citation type="journal article" date="2022" name="Mol. Ecol. Resour.">
        <title>The genomes of chicory, endive, great burdock and yacon provide insights into Asteraceae palaeo-polyploidization history and plant inulin production.</title>
        <authorList>
            <person name="Fan W."/>
            <person name="Wang S."/>
            <person name="Wang H."/>
            <person name="Wang A."/>
            <person name="Jiang F."/>
            <person name="Liu H."/>
            <person name="Zhao H."/>
            <person name="Xu D."/>
            <person name="Zhang Y."/>
        </authorList>
    </citation>
    <scope>NUCLEOTIDE SEQUENCE [LARGE SCALE GENOMIC DNA]</scope>
    <source>
        <strain evidence="2">cv. Yunnan</strain>
    </source>
</reference>
<accession>A0ACB9D5K5</accession>
<name>A0ACB9D5K5_9ASTR</name>
<protein>
    <submittedName>
        <fullName evidence="1">Uncharacterized protein</fullName>
    </submittedName>
</protein>